<feature type="compositionally biased region" description="Polar residues" evidence="1">
    <location>
        <begin position="46"/>
        <end position="66"/>
    </location>
</feature>
<dbReference type="Proteomes" id="UP001142055">
    <property type="component" value="Chromosome 3"/>
</dbReference>
<reference evidence="3" key="1">
    <citation type="submission" date="2022-12" db="EMBL/GenBank/DDBJ databases">
        <title>Genome assemblies of Blomia tropicalis.</title>
        <authorList>
            <person name="Cui Y."/>
        </authorList>
    </citation>
    <scope>NUCLEOTIDE SEQUENCE</scope>
    <source>
        <tissue evidence="3">Adult mites</tissue>
    </source>
</reference>
<organism evidence="3 4">
    <name type="scientific">Blomia tropicalis</name>
    <name type="common">Mite</name>
    <dbReference type="NCBI Taxonomy" id="40697"/>
    <lineage>
        <taxon>Eukaryota</taxon>
        <taxon>Metazoa</taxon>
        <taxon>Ecdysozoa</taxon>
        <taxon>Arthropoda</taxon>
        <taxon>Chelicerata</taxon>
        <taxon>Arachnida</taxon>
        <taxon>Acari</taxon>
        <taxon>Acariformes</taxon>
        <taxon>Sarcoptiformes</taxon>
        <taxon>Astigmata</taxon>
        <taxon>Glycyphagoidea</taxon>
        <taxon>Echimyopodidae</taxon>
        <taxon>Blomia</taxon>
    </lineage>
</organism>
<proteinExistence type="predicted"/>
<feature type="signal peptide" evidence="2">
    <location>
        <begin position="1"/>
        <end position="23"/>
    </location>
</feature>
<evidence type="ECO:0000256" key="2">
    <source>
        <dbReference type="SAM" id="SignalP"/>
    </source>
</evidence>
<comment type="caution">
    <text evidence="3">The sequence shown here is derived from an EMBL/GenBank/DDBJ whole genome shotgun (WGS) entry which is preliminary data.</text>
</comment>
<keyword evidence="2" id="KW-0732">Signal</keyword>
<keyword evidence="4" id="KW-1185">Reference proteome</keyword>
<accession>A0A9Q0LZU0</accession>
<feature type="chain" id="PRO_5040123357" evidence="2">
    <location>
        <begin position="24"/>
        <end position="296"/>
    </location>
</feature>
<sequence length="296" mass="34212">MKHTLKLMATLVLALWFGSTAYALFLERDGEQTTYLNPSYGRHSPSRPQSSGISLKSLKQSDSSPQPMFMIDFKRHTIVTHEETEKESHGEPSNHSLIEKYIINPNGQEYPYKLVNVEKRPQYFLSQPMSSSKSVQSIPKIEEDESHGRKSHQKFLPFDAINYRHLVAAKAVSEPKHSAMELEKKDNIKYALSSEEKPNSSEEQFNTFTMTDEKAIKNLHHQLKQSLENFLGQLNHLKQNAEQELKKMSQQQQQQPEIEPQSSRLSYKVPMYYGKDYDNDLRHYISMAKLASYDSP</sequence>
<feature type="region of interest" description="Disordered" evidence="1">
    <location>
        <begin position="242"/>
        <end position="264"/>
    </location>
</feature>
<name>A0A9Q0LZU0_BLOTA</name>
<feature type="region of interest" description="Disordered" evidence="1">
    <location>
        <begin position="36"/>
        <end position="67"/>
    </location>
</feature>
<feature type="compositionally biased region" description="Low complexity" evidence="1">
    <location>
        <begin position="249"/>
        <end position="263"/>
    </location>
</feature>
<evidence type="ECO:0000256" key="1">
    <source>
        <dbReference type="SAM" id="MobiDB-lite"/>
    </source>
</evidence>
<dbReference type="EMBL" id="JAPWDV010000003">
    <property type="protein sequence ID" value="KAJ6216247.1"/>
    <property type="molecule type" value="Genomic_DNA"/>
</dbReference>
<protein>
    <submittedName>
        <fullName evidence="3">Uncharacterized protein</fullName>
    </submittedName>
</protein>
<evidence type="ECO:0000313" key="4">
    <source>
        <dbReference type="Proteomes" id="UP001142055"/>
    </source>
</evidence>
<evidence type="ECO:0000313" key="3">
    <source>
        <dbReference type="EMBL" id="KAJ6216247.1"/>
    </source>
</evidence>
<gene>
    <name evidence="3" type="ORF">RDWZM_007404</name>
</gene>
<dbReference type="AlphaFoldDB" id="A0A9Q0LZU0"/>